<evidence type="ECO:0000259" key="2">
    <source>
        <dbReference type="Pfam" id="PF22725"/>
    </source>
</evidence>
<dbReference type="STRING" id="1385511.GCA_000425225_01541"/>
<protein>
    <submittedName>
        <fullName evidence="3">Oxidoreductase</fullName>
    </submittedName>
</protein>
<feature type="domain" description="Gfo/Idh/MocA-like oxidoreductase N-terminal" evidence="1">
    <location>
        <begin position="2"/>
        <end position="119"/>
    </location>
</feature>
<dbReference type="InterPro" id="IPR000683">
    <property type="entry name" value="Gfo/Idh/MocA-like_OxRdtase_N"/>
</dbReference>
<dbReference type="PANTHER" id="PTHR43054">
    <property type="match status" value="1"/>
</dbReference>
<dbReference type="RefSeq" id="WP_027448425.1">
    <property type="nucleotide sequence ID" value="NZ_AVPF01000006.1"/>
</dbReference>
<sequence>MVRFGIIGTNSITEEMLHAAKHVEGFELRAVYSRTEEKAKSFAKQYDIHLTYTSIEELAKSEEIDAVYIASPNSFHVEQSVLLMDHGKHVLCEKPIASNSSEVQTMIDAAKRNGVTLMEAMKTTFLPNFQQIQQYMKRIGTIRRYAVQFSKYSSRYDAYRRGEVLNAFNPKFSNGSLMDLGIYGLYPMITLFGKPNTVKANAVMLSSGVDGEGTVLASYSEMEAVVSHSKISTSYVPCEIQGEDGTIVFNHMGEPTEVKVHWKDGSTEDISVETSLPPMAYEVHELVSLVQNGEQESSVNTWERSLQTSLVMEEARKQFGLVYEADRK</sequence>
<dbReference type="AlphaFoldDB" id="A0A0A5GBQ1"/>
<dbReference type="GO" id="GO:0000166">
    <property type="term" value="F:nucleotide binding"/>
    <property type="evidence" value="ECO:0007669"/>
    <property type="project" value="InterPro"/>
</dbReference>
<dbReference type="Gene3D" id="3.40.50.720">
    <property type="entry name" value="NAD(P)-binding Rossmann-like Domain"/>
    <property type="match status" value="1"/>
</dbReference>
<dbReference type="EMBL" id="AVPF01000006">
    <property type="protein sequence ID" value="KGX90606.1"/>
    <property type="molecule type" value="Genomic_DNA"/>
</dbReference>
<dbReference type="eggNOG" id="COG0673">
    <property type="taxonomic scope" value="Bacteria"/>
</dbReference>
<dbReference type="SUPFAM" id="SSF51735">
    <property type="entry name" value="NAD(P)-binding Rossmann-fold domains"/>
    <property type="match status" value="1"/>
</dbReference>
<dbReference type="InterPro" id="IPR055170">
    <property type="entry name" value="GFO_IDH_MocA-like_dom"/>
</dbReference>
<evidence type="ECO:0000313" key="3">
    <source>
        <dbReference type="EMBL" id="KGX90606.1"/>
    </source>
</evidence>
<proteinExistence type="predicted"/>
<dbReference type="Pfam" id="PF22725">
    <property type="entry name" value="GFO_IDH_MocA_C3"/>
    <property type="match status" value="1"/>
</dbReference>
<keyword evidence="4" id="KW-1185">Reference proteome</keyword>
<dbReference type="Pfam" id="PF01408">
    <property type="entry name" value="GFO_IDH_MocA"/>
    <property type="match status" value="1"/>
</dbReference>
<dbReference type="Gene3D" id="3.30.360.10">
    <property type="entry name" value="Dihydrodipicolinate Reductase, domain 2"/>
    <property type="match status" value="1"/>
</dbReference>
<dbReference type="OrthoDB" id="9815825at2"/>
<name>A0A0A5GBQ1_9BACI</name>
<dbReference type="InterPro" id="IPR036291">
    <property type="entry name" value="NAD(P)-bd_dom_sf"/>
</dbReference>
<evidence type="ECO:0000313" key="4">
    <source>
        <dbReference type="Proteomes" id="UP000030403"/>
    </source>
</evidence>
<dbReference type="PANTHER" id="PTHR43054:SF1">
    <property type="entry name" value="SCYLLO-INOSITOL 2-DEHYDROGENASE (NADP(+)) IOLU"/>
    <property type="match status" value="1"/>
</dbReference>
<feature type="domain" description="GFO/IDH/MocA-like oxidoreductase" evidence="2">
    <location>
        <begin position="138"/>
        <end position="248"/>
    </location>
</feature>
<comment type="caution">
    <text evidence="3">The sequence shown here is derived from an EMBL/GenBank/DDBJ whole genome shotgun (WGS) entry which is preliminary data.</text>
</comment>
<dbReference type="SUPFAM" id="SSF55347">
    <property type="entry name" value="Glyceraldehyde-3-phosphate dehydrogenase-like, C-terminal domain"/>
    <property type="match status" value="1"/>
</dbReference>
<reference evidence="3 4" key="1">
    <citation type="submission" date="2013-08" db="EMBL/GenBank/DDBJ databases">
        <authorList>
            <person name="Huang J."/>
            <person name="Wang G."/>
        </authorList>
    </citation>
    <scope>NUCLEOTIDE SEQUENCE [LARGE SCALE GENOMIC DNA]</scope>
    <source>
        <strain evidence="3 4">BH030004</strain>
    </source>
</reference>
<evidence type="ECO:0000259" key="1">
    <source>
        <dbReference type="Pfam" id="PF01408"/>
    </source>
</evidence>
<gene>
    <name evidence="3" type="ORF">N783_19810</name>
</gene>
<accession>A0A0A5GBQ1</accession>
<organism evidence="3 4">
    <name type="scientific">Pontibacillus marinus BH030004 = DSM 16465</name>
    <dbReference type="NCBI Taxonomy" id="1385511"/>
    <lineage>
        <taxon>Bacteria</taxon>
        <taxon>Bacillati</taxon>
        <taxon>Bacillota</taxon>
        <taxon>Bacilli</taxon>
        <taxon>Bacillales</taxon>
        <taxon>Bacillaceae</taxon>
        <taxon>Pontibacillus</taxon>
    </lineage>
</organism>
<dbReference type="Proteomes" id="UP000030403">
    <property type="component" value="Unassembled WGS sequence"/>
</dbReference>